<evidence type="ECO:0000256" key="1">
    <source>
        <dbReference type="SAM" id="MobiDB-lite"/>
    </source>
</evidence>
<accession>A0A699J8R5</accession>
<dbReference type="AlphaFoldDB" id="A0A699J8R5"/>
<gene>
    <name evidence="3" type="ORF">Tci_592312</name>
</gene>
<feature type="region of interest" description="Disordered" evidence="1">
    <location>
        <begin position="65"/>
        <end position="110"/>
    </location>
</feature>
<dbReference type="InterPro" id="IPR013103">
    <property type="entry name" value="RVT_2"/>
</dbReference>
<feature type="domain" description="Reverse transcriptase Ty1/copia-type" evidence="2">
    <location>
        <begin position="209"/>
        <end position="336"/>
    </location>
</feature>
<organism evidence="3">
    <name type="scientific">Tanacetum cinerariifolium</name>
    <name type="common">Dalmatian daisy</name>
    <name type="synonym">Chrysanthemum cinerariifolium</name>
    <dbReference type="NCBI Taxonomy" id="118510"/>
    <lineage>
        <taxon>Eukaryota</taxon>
        <taxon>Viridiplantae</taxon>
        <taxon>Streptophyta</taxon>
        <taxon>Embryophyta</taxon>
        <taxon>Tracheophyta</taxon>
        <taxon>Spermatophyta</taxon>
        <taxon>Magnoliopsida</taxon>
        <taxon>eudicotyledons</taxon>
        <taxon>Gunneridae</taxon>
        <taxon>Pentapetalae</taxon>
        <taxon>asterids</taxon>
        <taxon>campanulids</taxon>
        <taxon>Asterales</taxon>
        <taxon>Asteraceae</taxon>
        <taxon>Asteroideae</taxon>
        <taxon>Anthemideae</taxon>
        <taxon>Anthemidinae</taxon>
        <taxon>Tanacetum</taxon>
    </lineage>
</organism>
<name>A0A699J8R5_TANCI</name>
<reference evidence="3" key="1">
    <citation type="journal article" date="2019" name="Sci. Rep.">
        <title>Draft genome of Tanacetum cinerariifolium, the natural source of mosquito coil.</title>
        <authorList>
            <person name="Yamashiro T."/>
            <person name="Shiraishi A."/>
            <person name="Satake H."/>
            <person name="Nakayama K."/>
        </authorList>
    </citation>
    <scope>NUCLEOTIDE SEQUENCE</scope>
</reference>
<evidence type="ECO:0000313" key="3">
    <source>
        <dbReference type="EMBL" id="GFA20340.1"/>
    </source>
</evidence>
<feature type="non-terminal residue" evidence="3">
    <location>
        <position position="1"/>
    </location>
</feature>
<comment type="caution">
    <text evidence="3">The sequence shown here is derived from an EMBL/GenBank/DDBJ whole genome shotgun (WGS) entry which is preliminary data.</text>
</comment>
<feature type="compositionally biased region" description="Polar residues" evidence="1">
    <location>
        <begin position="69"/>
        <end position="89"/>
    </location>
</feature>
<protein>
    <submittedName>
        <fullName evidence="3">Retrovirus-related Pol polyprotein from transposon TNT 1-94</fullName>
    </submittedName>
</protein>
<dbReference type="EMBL" id="BKCJ010385057">
    <property type="protein sequence ID" value="GFA20340.1"/>
    <property type="molecule type" value="Genomic_DNA"/>
</dbReference>
<feature type="compositionally biased region" description="Low complexity" evidence="1">
    <location>
        <begin position="93"/>
        <end position="110"/>
    </location>
</feature>
<dbReference type="Pfam" id="PF07727">
    <property type="entry name" value="RVT_2"/>
    <property type="match status" value="1"/>
</dbReference>
<sequence length="337" mass="37323">KDLGKLQPTAILEYSLVMHQAGKIISGLVSNLVPAAPYVPPTDKDLVILFQLIFDEYLETPRVERSVSPAPTVQVPVNSASTPSSTTIDQDAHSLSISPSSSTLQSPSIHQGVATESTIMKDNLVAPVDNNPFINVFAPEPNSDASSSEDVSLTKSTYVSQTLHKLGKWSKDHPLNNVIGNPSRPISTRKQLATDALWSLYNSVLSKVKPKNFKSVITEDCWFQAIQDEIHEFNRLQARLVAKGYRQEEGIVFEELFASVACIEAIRIFIANATSKNMAIYQMDVKTAFLNGELKEEVYVSQPEGFVDPDQPTHVYRLKKALYGLKQALRAWYDTLS</sequence>
<proteinExistence type="predicted"/>
<evidence type="ECO:0000259" key="2">
    <source>
        <dbReference type="Pfam" id="PF07727"/>
    </source>
</evidence>